<evidence type="ECO:0000256" key="1">
    <source>
        <dbReference type="SAM" id="Phobius"/>
    </source>
</evidence>
<comment type="caution">
    <text evidence="2">The sequence shown here is derived from an EMBL/GenBank/DDBJ whole genome shotgun (WGS) entry which is preliminary data.</text>
</comment>
<keyword evidence="1" id="KW-0812">Transmembrane</keyword>
<dbReference type="EMBL" id="JAQNDL010000005">
    <property type="protein sequence ID" value="MDC0723436.1"/>
    <property type="molecule type" value="Genomic_DNA"/>
</dbReference>
<gene>
    <name evidence="2" type="ORF">POL25_41530</name>
</gene>
<feature type="transmembrane region" description="Helical" evidence="1">
    <location>
        <begin position="33"/>
        <end position="53"/>
    </location>
</feature>
<dbReference type="Proteomes" id="UP001221686">
    <property type="component" value="Unassembled WGS sequence"/>
</dbReference>
<feature type="transmembrane region" description="Helical" evidence="1">
    <location>
        <begin position="59"/>
        <end position="79"/>
    </location>
</feature>
<protein>
    <submittedName>
        <fullName evidence="2">Uncharacterized protein</fullName>
    </submittedName>
</protein>
<organism evidence="2 3">
    <name type="scientific">Nannocystis bainbridge</name>
    <dbReference type="NCBI Taxonomy" id="2995303"/>
    <lineage>
        <taxon>Bacteria</taxon>
        <taxon>Pseudomonadati</taxon>
        <taxon>Myxococcota</taxon>
        <taxon>Polyangia</taxon>
        <taxon>Nannocystales</taxon>
        <taxon>Nannocystaceae</taxon>
        <taxon>Nannocystis</taxon>
    </lineage>
</organism>
<keyword evidence="1" id="KW-1133">Transmembrane helix</keyword>
<sequence>MSELPARRALTDRPQRLGFLPTWWFWNDAERQLLLRPLIVAISLPLTPLLFFLMVKLQWSVWSLMAASLVWPTLVSGLVERHIRAELRKRALAAALAEPTALPAGPSK</sequence>
<keyword evidence="1" id="KW-0472">Membrane</keyword>
<reference evidence="2 3" key="1">
    <citation type="submission" date="2022-11" db="EMBL/GenBank/DDBJ databases">
        <title>Minimal conservation of predation-associated metabolite biosynthetic gene clusters underscores biosynthetic potential of Myxococcota including descriptions for ten novel species: Archangium lansinium sp. nov., Myxococcus landrumus sp. nov., Nannocystis bai.</title>
        <authorList>
            <person name="Ahearne A."/>
            <person name="Stevens C."/>
            <person name="Dowd S."/>
        </authorList>
    </citation>
    <scope>NUCLEOTIDE SEQUENCE [LARGE SCALE GENOMIC DNA]</scope>
    <source>
        <strain evidence="2 3">BB15-2</strain>
    </source>
</reference>
<name>A0ABT5EF19_9BACT</name>
<accession>A0ABT5EF19</accession>
<evidence type="ECO:0000313" key="2">
    <source>
        <dbReference type="EMBL" id="MDC0723436.1"/>
    </source>
</evidence>
<evidence type="ECO:0000313" key="3">
    <source>
        <dbReference type="Proteomes" id="UP001221686"/>
    </source>
</evidence>
<dbReference type="RefSeq" id="WP_272091977.1">
    <property type="nucleotide sequence ID" value="NZ_JAQNDL010000005.1"/>
</dbReference>
<keyword evidence="3" id="KW-1185">Reference proteome</keyword>
<proteinExistence type="predicted"/>